<evidence type="ECO:0000313" key="1">
    <source>
        <dbReference type="Proteomes" id="UP000504608"/>
    </source>
</evidence>
<dbReference type="KEGG" id="cmax:111491721"/>
<dbReference type="Pfam" id="PF14009">
    <property type="entry name" value="PADRE"/>
    <property type="match status" value="1"/>
</dbReference>
<organism evidence="1 2">
    <name type="scientific">Cucurbita maxima</name>
    <name type="common">Pumpkin</name>
    <name type="synonym">Winter squash</name>
    <dbReference type="NCBI Taxonomy" id="3661"/>
    <lineage>
        <taxon>Eukaryota</taxon>
        <taxon>Viridiplantae</taxon>
        <taxon>Streptophyta</taxon>
        <taxon>Embryophyta</taxon>
        <taxon>Tracheophyta</taxon>
        <taxon>Spermatophyta</taxon>
        <taxon>Magnoliopsida</taxon>
        <taxon>eudicotyledons</taxon>
        <taxon>Gunneridae</taxon>
        <taxon>Pentapetalae</taxon>
        <taxon>rosids</taxon>
        <taxon>fabids</taxon>
        <taxon>Cucurbitales</taxon>
        <taxon>Cucurbitaceae</taxon>
        <taxon>Cucurbiteae</taxon>
        <taxon>Cucurbita</taxon>
    </lineage>
</organism>
<reference evidence="2" key="1">
    <citation type="submission" date="2025-08" db="UniProtKB">
        <authorList>
            <consortium name="RefSeq"/>
        </authorList>
    </citation>
    <scope>IDENTIFICATION</scope>
    <source>
        <tissue evidence="2">Young leaves</tissue>
    </source>
</reference>
<dbReference type="AlphaFoldDB" id="A0A6J1K8V3"/>
<name>A0A6J1K8V3_CUCMA</name>
<dbReference type="RefSeq" id="XP_022996489.1">
    <property type="nucleotide sequence ID" value="XM_023140721.1"/>
</dbReference>
<gene>
    <name evidence="2" type="primary">LOC111491721</name>
</gene>
<dbReference type="GeneID" id="111491721"/>
<dbReference type="Proteomes" id="UP000504608">
    <property type="component" value="Unplaced"/>
</dbReference>
<sequence length="168" mass="17940">MGVCISRRSSSAVAAADTIQLVHLNGHVQHFHSPITASQVTGNSPPPAEYFISTAAQLVSLAVSPALNPDAILQPGKVYFLLPFSTLHPDVSPSDLSSIARKLTAAAKSAPRPPPCVAVGGGNDWKAPVAAKSRQWKPFLDTIQEKAVNKSESDLQDKHNNNRICIWD</sequence>
<accession>A0A6J1K8V3</accession>
<proteinExistence type="predicted"/>
<dbReference type="OrthoDB" id="736928at2759"/>
<evidence type="ECO:0000313" key="2">
    <source>
        <dbReference type="RefSeq" id="XP_022996489.1"/>
    </source>
</evidence>
<dbReference type="InterPro" id="IPR025322">
    <property type="entry name" value="PADRE_dom"/>
</dbReference>
<dbReference type="PANTHER" id="PTHR33052">
    <property type="entry name" value="DUF4228 DOMAIN PROTEIN-RELATED"/>
    <property type="match status" value="1"/>
</dbReference>
<keyword evidence="1" id="KW-1185">Reference proteome</keyword>
<protein>
    <submittedName>
        <fullName evidence="2">Uncharacterized protein LOC111491721</fullName>
    </submittedName>
</protein>